<dbReference type="AlphaFoldDB" id="A0A7W4IA20"/>
<evidence type="ECO:0000313" key="1">
    <source>
        <dbReference type="EMBL" id="MBB2158990.1"/>
    </source>
</evidence>
<reference evidence="1 2" key="1">
    <citation type="submission" date="2020-04" db="EMBL/GenBank/DDBJ databases">
        <title>Description of novel Gluconacetobacter.</title>
        <authorList>
            <person name="Sombolestani A."/>
        </authorList>
    </citation>
    <scope>NUCLEOTIDE SEQUENCE [LARGE SCALE GENOMIC DNA]</scope>
    <source>
        <strain evidence="1 2">LMG 19747</strain>
    </source>
</reference>
<proteinExistence type="predicted"/>
<dbReference type="Proteomes" id="UP000589085">
    <property type="component" value="Unassembled WGS sequence"/>
</dbReference>
<dbReference type="InterPro" id="IPR001387">
    <property type="entry name" value="Cro/C1-type_HTH"/>
</dbReference>
<dbReference type="GO" id="GO:0003677">
    <property type="term" value="F:DNA binding"/>
    <property type="evidence" value="ECO:0007669"/>
    <property type="project" value="InterPro"/>
</dbReference>
<dbReference type="SUPFAM" id="SSF47413">
    <property type="entry name" value="lambda repressor-like DNA-binding domains"/>
    <property type="match status" value="1"/>
</dbReference>
<gene>
    <name evidence="1" type="ORF">HLH48_02170</name>
</gene>
<comment type="caution">
    <text evidence="1">The sequence shown here is derived from an EMBL/GenBank/DDBJ whole genome shotgun (WGS) entry which is preliminary data.</text>
</comment>
<dbReference type="InterPro" id="IPR010982">
    <property type="entry name" value="Lambda_DNA-bd_dom_sf"/>
</dbReference>
<sequence length="68" mass="7439">MQTISPTPMQIRDARRAAGMTQAEAAQVVSKTQTSWRRWEGGIHRMSPALFDYFLIETGSSASAGAQP</sequence>
<protein>
    <submittedName>
        <fullName evidence="1">Helix-turn-helix transcriptional regulator</fullName>
    </submittedName>
</protein>
<dbReference type="EMBL" id="JABEQJ010000002">
    <property type="protein sequence ID" value="MBB2158990.1"/>
    <property type="molecule type" value="Genomic_DNA"/>
</dbReference>
<dbReference type="Pfam" id="PF13560">
    <property type="entry name" value="HTH_31"/>
    <property type="match status" value="1"/>
</dbReference>
<name>A0A7W4IA20_9PROT</name>
<dbReference type="CDD" id="cd00093">
    <property type="entry name" value="HTH_XRE"/>
    <property type="match status" value="1"/>
</dbReference>
<dbReference type="Gene3D" id="1.10.260.40">
    <property type="entry name" value="lambda repressor-like DNA-binding domains"/>
    <property type="match status" value="1"/>
</dbReference>
<accession>A0A7W4IA20</accession>
<evidence type="ECO:0000313" key="2">
    <source>
        <dbReference type="Proteomes" id="UP000589085"/>
    </source>
</evidence>
<organism evidence="1 2">
    <name type="scientific">Gluconacetobacter sacchari</name>
    <dbReference type="NCBI Taxonomy" id="92759"/>
    <lineage>
        <taxon>Bacteria</taxon>
        <taxon>Pseudomonadati</taxon>
        <taxon>Pseudomonadota</taxon>
        <taxon>Alphaproteobacteria</taxon>
        <taxon>Acetobacterales</taxon>
        <taxon>Acetobacteraceae</taxon>
        <taxon>Gluconacetobacter</taxon>
    </lineage>
</organism>